<proteinExistence type="predicted"/>
<name>A0ABV0ZUK8_9TELE</name>
<accession>A0ABV0ZUK8</accession>
<sequence>MICLRLNPFLIDSEMSKSAILKSSFSSLKDQHPPLRYTTIKCNDTVMYIFDIVLTLKHLQIYILFINNDNYFQFRWLTGTVRQSMPQPRLWQRQKLGPWFSTRKGWLQVGGEFLPQVEEFKYLGVLFTVQTKRLNTPSHSKSFLYFHDYEYCSFTLKASK</sequence>
<evidence type="ECO:0000313" key="1">
    <source>
        <dbReference type="EMBL" id="MEQ2309512.1"/>
    </source>
</evidence>
<reference evidence="1 2" key="1">
    <citation type="submission" date="2021-06" db="EMBL/GenBank/DDBJ databases">
        <authorList>
            <person name="Palmer J.M."/>
        </authorList>
    </citation>
    <scope>NUCLEOTIDE SEQUENCE [LARGE SCALE GENOMIC DNA]</scope>
    <source>
        <strain evidence="1 2">AS_MEX2019</strain>
        <tissue evidence="1">Muscle</tissue>
    </source>
</reference>
<gene>
    <name evidence="1" type="ORF">AMECASPLE_039531</name>
</gene>
<comment type="caution">
    <text evidence="1">The sequence shown here is derived from an EMBL/GenBank/DDBJ whole genome shotgun (WGS) entry which is preliminary data.</text>
</comment>
<organism evidence="1 2">
    <name type="scientific">Ameca splendens</name>
    <dbReference type="NCBI Taxonomy" id="208324"/>
    <lineage>
        <taxon>Eukaryota</taxon>
        <taxon>Metazoa</taxon>
        <taxon>Chordata</taxon>
        <taxon>Craniata</taxon>
        <taxon>Vertebrata</taxon>
        <taxon>Euteleostomi</taxon>
        <taxon>Actinopterygii</taxon>
        <taxon>Neopterygii</taxon>
        <taxon>Teleostei</taxon>
        <taxon>Neoteleostei</taxon>
        <taxon>Acanthomorphata</taxon>
        <taxon>Ovalentaria</taxon>
        <taxon>Atherinomorphae</taxon>
        <taxon>Cyprinodontiformes</taxon>
        <taxon>Goodeidae</taxon>
        <taxon>Ameca</taxon>
    </lineage>
</organism>
<dbReference type="Proteomes" id="UP001469553">
    <property type="component" value="Unassembled WGS sequence"/>
</dbReference>
<evidence type="ECO:0000313" key="2">
    <source>
        <dbReference type="Proteomes" id="UP001469553"/>
    </source>
</evidence>
<keyword evidence="2" id="KW-1185">Reference proteome</keyword>
<protein>
    <submittedName>
        <fullName evidence="1">Uncharacterized protein</fullName>
    </submittedName>
</protein>
<dbReference type="EMBL" id="JAHRIP010074291">
    <property type="protein sequence ID" value="MEQ2309512.1"/>
    <property type="molecule type" value="Genomic_DNA"/>
</dbReference>